<accession>A0AAD7XE14</accession>
<comment type="caution">
    <text evidence="3">The sequence shown here is derived from an EMBL/GenBank/DDBJ whole genome shotgun (WGS) entry which is preliminary data.</text>
</comment>
<dbReference type="AlphaFoldDB" id="A0AAD7XE14"/>
<feature type="domain" description="DUF8212" evidence="2">
    <location>
        <begin position="254"/>
        <end position="402"/>
    </location>
</feature>
<dbReference type="EMBL" id="JAPEVG010000036">
    <property type="protein sequence ID" value="KAJ8494431.1"/>
    <property type="molecule type" value="Genomic_DNA"/>
</dbReference>
<evidence type="ECO:0008006" key="5">
    <source>
        <dbReference type="Google" id="ProtNLM"/>
    </source>
</evidence>
<evidence type="ECO:0000259" key="1">
    <source>
        <dbReference type="Pfam" id="PF06985"/>
    </source>
</evidence>
<dbReference type="Pfam" id="PF26640">
    <property type="entry name" value="DUF8212"/>
    <property type="match status" value="1"/>
</dbReference>
<proteinExistence type="predicted"/>
<dbReference type="Pfam" id="PF06985">
    <property type="entry name" value="HET"/>
    <property type="match status" value="1"/>
</dbReference>
<evidence type="ECO:0000313" key="4">
    <source>
        <dbReference type="Proteomes" id="UP001215151"/>
    </source>
</evidence>
<dbReference type="InterPro" id="IPR010730">
    <property type="entry name" value="HET"/>
</dbReference>
<feature type="domain" description="Heterokaryon incompatibility" evidence="1">
    <location>
        <begin position="26"/>
        <end position="143"/>
    </location>
</feature>
<keyword evidence="4" id="KW-1185">Reference proteome</keyword>
<evidence type="ECO:0000259" key="2">
    <source>
        <dbReference type="Pfam" id="PF26640"/>
    </source>
</evidence>
<dbReference type="PANTHER" id="PTHR10622:SF10">
    <property type="entry name" value="HET DOMAIN-CONTAINING PROTEIN"/>
    <property type="match status" value="1"/>
</dbReference>
<evidence type="ECO:0000313" key="3">
    <source>
        <dbReference type="EMBL" id="KAJ8494431.1"/>
    </source>
</evidence>
<name>A0AAD7XE14_9APHY</name>
<dbReference type="Proteomes" id="UP001215151">
    <property type="component" value="Unassembled WGS sequence"/>
</dbReference>
<dbReference type="InterPro" id="IPR058525">
    <property type="entry name" value="DUF8212"/>
</dbReference>
<dbReference type="PANTHER" id="PTHR10622">
    <property type="entry name" value="HET DOMAIN-CONTAINING PROTEIN"/>
    <property type="match status" value="1"/>
</dbReference>
<sequence>MWLLDTSTLEHHWFHVPPTAAQPERYAILSHVWNPDGEQTFQDIRHIVAEFNAYRVRRRWWRLGGTVWRRQQRCVCDDVRVSAKIRNCCAFARAMGYRYVWIDTCCIDKTSSEELSEAINTMFRWYSCAAVCFAFLEDVGDAEDPASETSAFRRSRWFTRGWTLQELIAPQELLFLSRTWTMLGTKQYLADVVEVITGVERAVLLLEKPLVAVSVACRMSWASRRETTRVEDEAYSLLGLFGICMATIYGEGRYAFIRLQEEILKQIPDQSIFVWGSGSMPVIHEARSSLCEWWDPSLGSSTYRWPPHTQQDTSRGNSTHQLKTLIDEEQFLFAPSPLYFQFSGAVSPIMHDIKLAQRLGTHCTTPHYLLTSFGLRTRLPLIQLPKSVGTDWCLAVLACQDKLGQLIALVLQSRGPEFPGQYSVGRYAYVQDDPGPRLRRLLALHEYPSSVLDLQDVVQDEAAETSAPYRICFVGHAPWWYLPGAFRDFGAGVVNYRPLDARKRYSMPEG</sequence>
<gene>
    <name evidence="3" type="ORF">ONZ51_g2309</name>
</gene>
<reference evidence="3" key="1">
    <citation type="submission" date="2022-11" db="EMBL/GenBank/DDBJ databases">
        <title>Genome Sequence of Cubamyces cubensis.</title>
        <authorList>
            <person name="Buettner E."/>
        </authorList>
    </citation>
    <scope>NUCLEOTIDE SEQUENCE</scope>
    <source>
        <strain evidence="3">MPL-01</strain>
    </source>
</reference>
<protein>
    <recommendedName>
        <fullName evidence="5">HET-domain-containing protein</fullName>
    </recommendedName>
</protein>
<organism evidence="3 4">
    <name type="scientific">Trametes cubensis</name>
    <dbReference type="NCBI Taxonomy" id="1111947"/>
    <lineage>
        <taxon>Eukaryota</taxon>
        <taxon>Fungi</taxon>
        <taxon>Dikarya</taxon>
        <taxon>Basidiomycota</taxon>
        <taxon>Agaricomycotina</taxon>
        <taxon>Agaricomycetes</taxon>
        <taxon>Polyporales</taxon>
        <taxon>Polyporaceae</taxon>
        <taxon>Trametes</taxon>
    </lineage>
</organism>